<dbReference type="Pfam" id="PF04542">
    <property type="entry name" value="Sigma70_r2"/>
    <property type="match status" value="1"/>
</dbReference>
<dbReference type="PANTHER" id="PTHR30603">
    <property type="entry name" value="RNA POLYMERASE SIGMA FACTOR RPO"/>
    <property type="match status" value="1"/>
</dbReference>
<keyword evidence="3" id="KW-0238">DNA-binding</keyword>
<dbReference type="Gene3D" id="1.10.10.10">
    <property type="entry name" value="Winged helix-like DNA-binding domain superfamily/Winged helix DNA-binding domain"/>
    <property type="match status" value="1"/>
</dbReference>
<gene>
    <name evidence="8" type="primary">hrdA</name>
    <name evidence="8" type="ORF">Pla52n_07890</name>
</gene>
<dbReference type="PANTHER" id="PTHR30603:SF60">
    <property type="entry name" value="RNA POLYMERASE SIGMA FACTOR RPOD"/>
    <property type="match status" value="1"/>
</dbReference>
<dbReference type="EMBL" id="SJPN01000001">
    <property type="protein sequence ID" value="TWU08207.1"/>
    <property type="molecule type" value="Genomic_DNA"/>
</dbReference>
<keyword evidence="2" id="KW-0731">Sigma factor</keyword>
<dbReference type="InterPro" id="IPR007630">
    <property type="entry name" value="RNA_pol_sigma70_r4"/>
</dbReference>
<dbReference type="SUPFAM" id="SSF88659">
    <property type="entry name" value="Sigma3 and sigma4 domains of RNA polymerase sigma factors"/>
    <property type="match status" value="1"/>
</dbReference>
<comment type="caution">
    <text evidence="8">The sequence shown here is derived from an EMBL/GenBank/DDBJ whole genome shotgun (WGS) entry which is preliminary data.</text>
</comment>
<proteinExistence type="predicted"/>
<dbReference type="InterPro" id="IPR000943">
    <property type="entry name" value="RNA_pol_sigma70"/>
</dbReference>
<feature type="domain" description="RNA polymerase sigma-70 region 2" evidence="6">
    <location>
        <begin position="132"/>
        <end position="199"/>
    </location>
</feature>
<dbReference type="InterPro" id="IPR013324">
    <property type="entry name" value="RNA_pol_sigma_r3/r4-like"/>
</dbReference>
<dbReference type="Gene3D" id="1.10.601.10">
    <property type="entry name" value="RNA Polymerase Primary Sigma Factor"/>
    <property type="match status" value="1"/>
</dbReference>
<keyword evidence="1" id="KW-0805">Transcription regulation</keyword>
<dbReference type="RefSeq" id="WP_146518292.1">
    <property type="nucleotide sequence ID" value="NZ_CP151726.1"/>
</dbReference>
<keyword evidence="4" id="KW-0804">Transcription</keyword>
<dbReference type="GO" id="GO:0003677">
    <property type="term" value="F:DNA binding"/>
    <property type="evidence" value="ECO:0007669"/>
    <property type="project" value="UniProtKB-KW"/>
</dbReference>
<name>A0A5C6B907_9BACT</name>
<dbReference type="NCBIfam" id="TIGR02937">
    <property type="entry name" value="sigma70-ECF"/>
    <property type="match status" value="1"/>
</dbReference>
<evidence type="ECO:0000313" key="8">
    <source>
        <dbReference type="EMBL" id="TWU08207.1"/>
    </source>
</evidence>
<keyword evidence="9" id="KW-1185">Reference proteome</keyword>
<evidence type="ECO:0000259" key="7">
    <source>
        <dbReference type="Pfam" id="PF04545"/>
    </source>
</evidence>
<evidence type="ECO:0000259" key="6">
    <source>
        <dbReference type="Pfam" id="PF04542"/>
    </source>
</evidence>
<reference evidence="8 9" key="1">
    <citation type="submission" date="2019-02" db="EMBL/GenBank/DDBJ databases">
        <title>Deep-cultivation of Planctomycetes and their phenomic and genomic characterization uncovers novel biology.</title>
        <authorList>
            <person name="Wiegand S."/>
            <person name="Jogler M."/>
            <person name="Boedeker C."/>
            <person name="Pinto D."/>
            <person name="Vollmers J."/>
            <person name="Rivas-Marin E."/>
            <person name="Kohn T."/>
            <person name="Peeters S.H."/>
            <person name="Heuer A."/>
            <person name="Rast P."/>
            <person name="Oberbeckmann S."/>
            <person name="Bunk B."/>
            <person name="Jeske O."/>
            <person name="Meyerdierks A."/>
            <person name="Storesund J.E."/>
            <person name="Kallscheuer N."/>
            <person name="Luecker S."/>
            <person name="Lage O.M."/>
            <person name="Pohl T."/>
            <person name="Merkel B.J."/>
            <person name="Hornburger P."/>
            <person name="Mueller R.-W."/>
            <person name="Bruemmer F."/>
            <person name="Labrenz M."/>
            <person name="Spormann A.M."/>
            <person name="Op Den Camp H."/>
            <person name="Overmann J."/>
            <person name="Amann R."/>
            <person name="Jetten M.S.M."/>
            <person name="Mascher T."/>
            <person name="Medema M.H."/>
            <person name="Devos D.P."/>
            <person name="Kaster A.-K."/>
            <person name="Ovreas L."/>
            <person name="Rohde M."/>
            <person name="Galperin M.Y."/>
            <person name="Jogler C."/>
        </authorList>
    </citation>
    <scope>NUCLEOTIDE SEQUENCE [LARGE SCALE GENOMIC DNA]</scope>
    <source>
        <strain evidence="8 9">Pla52n</strain>
    </source>
</reference>
<feature type="domain" description="RNA polymerase sigma-70 region 4" evidence="7">
    <location>
        <begin position="242"/>
        <end position="295"/>
    </location>
</feature>
<evidence type="ECO:0000313" key="9">
    <source>
        <dbReference type="Proteomes" id="UP000320176"/>
    </source>
</evidence>
<protein>
    <submittedName>
        <fullName evidence="8">RNA polymerase principal sigma factor HrdA</fullName>
    </submittedName>
</protein>
<dbReference type="GO" id="GO:0016987">
    <property type="term" value="F:sigma factor activity"/>
    <property type="evidence" value="ECO:0007669"/>
    <property type="project" value="UniProtKB-KW"/>
</dbReference>
<dbReference type="GO" id="GO:0006352">
    <property type="term" value="P:DNA-templated transcription initiation"/>
    <property type="evidence" value="ECO:0007669"/>
    <property type="project" value="InterPro"/>
</dbReference>
<dbReference type="InterPro" id="IPR013325">
    <property type="entry name" value="RNA_pol_sigma_r2"/>
</dbReference>
<evidence type="ECO:0000256" key="1">
    <source>
        <dbReference type="ARBA" id="ARBA00023015"/>
    </source>
</evidence>
<dbReference type="InterPro" id="IPR007627">
    <property type="entry name" value="RNA_pol_sigma70_r2"/>
</dbReference>
<evidence type="ECO:0000256" key="2">
    <source>
        <dbReference type="ARBA" id="ARBA00023082"/>
    </source>
</evidence>
<dbReference type="OrthoDB" id="9780321at2"/>
<dbReference type="InterPro" id="IPR050239">
    <property type="entry name" value="Sigma-70_RNA_pol_init_factors"/>
</dbReference>
<dbReference type="Pfam" id="PF04545">
    <property type="entry name" value="Sigma70_r4"/>
    <property type="match status" value="1"/>
</dbReference>
<feature type="region of interest" description="Disordered" evidence="5">
    <location>
        <begin position="1"/>
        <end position="35"/>
    </location>
</feature>
<evidence type="ECO:0000256" key="3">
    <source>
        <dbReference type="ARBA" id="ARBA00023125"/>
    </source>
</evidence>
<organism evidence="8 9">
    <name type="scientific">Stieleria varia</name>
    <dbReference type="NCBI Taxonomy" id="2528005"/>
    <lineage>
        <taxon>Bacteria</taxon>
        <taxon>Pseudomonadati</taxon>
        <taxon>Planctomycetota</taxon>
        <taxon>Planctomycetia</taxon>
        <taxon>Pirellulales</taxon>
        <taxon>Pirellulaceae</taxon>
        <taxon>Stieleria</taxon>
    </lineage>
</organism>
<sequence length="307" mass="34462">MSVGTMLSSSRKDSATRGGLPLKESASEPPEILFDDDFGDSSAAEALSASLPVPNESQARVPPRNLPAFLRHLWRVPLLTAAQEQHCFQLMNHAKHAALKAHELSRTCIGCVESHNDETRYNERALEIRNFLVESNLRLVVSIARKQATSGSEQFEELVCIGNAALIRAVELFDYQLGNRFSTYAYKAIQRAMFSDHRRTIRLKERRHPAGSTAIHEVIEDAGASDMAELDAAETRHQVLRLMEVLDERDRAIVMARFGMSEIREGNSFSAIAKEIGLSTTRTVQLFHRSMQKMRSLLKSNEKQMVI</sequence>
<dbReference type="SUPFAM" id="SSF88946">
    <property type="entry name" value="Sigma2 domain of RNA polymerase sigma factors"/>
    <property type="match status" value="1"/>
</dbReference>
<accession>A0A5C6B907</accession>
<evidence type="ECO:0000256" key="4">
    <source>
        <dbReference type="ARBA" id="ARBA00023163"/>
    </source>
</evidence>
<dbReference type="InterPro" id="IPR036388">
    <property type="entry name" value="WH-like_DNA-bd_sf"/>
</dbReference>
<dbReference type="AlphaFoldDB" id="A0A5C6B907"/>
<dbReference type="PRINTS" id="PR00046">
    <property type="entry name" value="SIGMA70FCT"/>
</dbReference>
<evidence type="ECO:0000256" key="5">
    <source>
        <dbReference type="SAM" id="MobiDB-lite"/>
    </source>
</evidence>
<dbReference type="Proteomes" id="UP000320176">
    <property type="component" value="Unassembled WGS sequence"/>
</dbReference>
<dbReference type="InterPro" id="IPR014284">
    <property type="entry name" value="RNA_pol_sigma-70_dom"/>
</dbReference>